<gene>
    <name evidence="2" type="ORF">SAMN04490247_0248</name>
</gene>
<dbReference type="PANTHER" id="PTHR23131:SF4">
    <property type="entry name" value="METALLO-BETA-LACTAMASE SUPERFAMILY POTEIN"/>
    <property type="match status" value="1"/>
</dbReference>
<organism evidence="2 3">
    <name type="scientific">Salimicrobium halophilum</name>
    <dbReference type="NCBI Taxonomy" id="86666"/>
    <lineage>
        <taxon>Bacteria</taxon>
        <taxon>Bacillati</taxon>
        <taxon>Bacillota</taxon>
        <taxon>Bacilli</taxon>
        <taxon>Bacillales</taxon>
        <taxon>Bacillaceae</taxon>
        <taxon>Salimicrobium</taxon>
    </lineage>
</organism>
<dbReference type="Proteomes" id="UP000199225">
    <property type="component" value="Unassembled WGS sequence"/>
</dbReference>
<proteinExistence type="predicted"/>
<evidence type="ECO:0000259" key="1">
    <source>
        <dbReference type="SMART" id="SM00849"/>
    </source>
</evidence>
<dbReference type="SUPFAM" id="SSF56281">
    <property type="entry name" value="Metallo-hydrolase/oxidoreductase"/>
    <property type="match status" value="1"/>
</dbReference>
<accession>A0A1G8PXA7</accession>
<evidence type="ECO:0000313" key="2">
    <source>
        <dbReference type="EMBL" id="SDI96876.1"/>
    </source>
</evidence>
<dbReference type="OrthoDB" id="2971563at2"/>
<dbReference type="InterPro" id="IPR050662">
    <property type="entry name" value="Sec-metab_biosynth-thioest"/>
</dbReference>
<evidence type="ECO:0000313" key="3">
    <source>
        <dbReference type="Proteomes" id="UP000199225"/>
    </source>
</evidence>
<keyword evidence="3" id="KW-1185">Reference proteome</keyword>
<sequence length="319" mass="36928">MKTLEDTVCMITVPTPYAVGDVHLYILKGKKITLIDAGVRTEEAWTAFHRQLKEYGMKPEDIQQVILTHHHPDHIGLVEYLPNVEMIAAHEKSLPWLIRDETFVSRYISFFKDFYLRNGVPEKLVEKLDRSPGKLKDFPFVRVTDTLEEGDVIPDHPEWSVIETPGHAQSHLSFFRKEDGSLIGGDHLLAHISPNPIIEPPFRSSERAEPMMQYRSSLKKLKHIGVRRVLPGHGNVFHNVKEVIDIRLRQQEERAEKVYRFIKEQPAHAFDISKELFPNQHIKQYALTMSETIGQLDYLRGESRIKMEVTGGQEIYYVN</sequence>
<dbReference type="PANTHER" id="PTHR23131">
    <property type="entry name" value="ENDORIBONUCLEASE LACTB2"/>
    <property type="match status" value="1"/>
</dbReference>
<dbReference type="Gene3D" id="3.60.15.10">
    <property type="entry name" value="Ribonuclease Z/Hydroxyacylglutathione hydrolase-like"/>
    <property type="match status" value="1"/>
</dbReference>
<protein>
    <submittedName>
        <fullName evidence="2">Glyoxylase, beta-lactamase superfamily II</fullName>
    </submittedName>
</protein>
<feature type="domain" description="Metallo-beta-lactamase" evidence="1">
    <location>
        <begin position="21"/>
        <end position="233"/>
    </location>
</feature>
<dbReference type="STRING" id="86666.SAMN04490247_0248"/>
<name>A0A1G8PXA7_9BACI</name>
<dbReference type="EMBL" id="FNEV01000001">
    <property type="protein sequence ID" value="SDI96876.1"/>
    <property type="molecule type" value="Genomic_DNA"/>
</dbReference>
<dbReference type="InterPro" id="IPR001279">
    <property type="entry name" value="Metallo-B-lactamas"/>
</dbReference>
<dbReference type="RefSeq" id="WP_093191075.1">
    <property type="nucleotide sequence ID" value="NZ_FNEV01000001.1"/>
</dbReference>
<dbReference type="AlphaFoldDB" id="A0A1G8PXA7"/>
<dbReference type="InterPro" id="IPR036866">
    <property type="entry name" value="RibonucZ/Hydroxyglut_hydro"/>
</dbReference>
<dbReference type="SMART" id="SM00849">
    <property type="entry name" value="Lactamase_B"/>
    <property type="match status" value="1"/>
</dbReference>
<dbReference type="Pfam" id="PF00753">
    <property type="entry name" value="Lactamase_B"/>
    <property type="match status" value="1"/>
</dbReference>
<reference evidence="3" key="1">
    <citation type="submission" date="2016-10" db="EMBL/GenBank/DDBJ databases">
        <authorList>
            <person name="Varghese N."/>
            <person name="Submissions S."/>
        </authorList>
    </citation>
    <scope>NUCLEOTIDE SEQUENCE [LARGE SCALE GENOMIC DNA]</scope>
    <source>
        <strain evidence="3">DSM 4771</strain>
    </source>
</reference>